<feature type="region of interest" description="Disordered" evidence="1">
    <location>
        <begin position="147"/>
        <end position="173"/>
    </location>
</feature>
<evidence type="ECO:0000313" key="5">
    <source>
        <dbReference type="Proteomes" id="UP001550739"/>
    </source>
</evidence>
<dbReference type="InterPro" id="IPR013559">
    <property type="entry name" value="YheO"/>
</dbReference>
<sequence length="258" mass="27665">MEAASPSSMLPSAAALAGMDAESVNRVLELLVAPLQAAVLQPTEVVLHDLRRIPHTVRAIAGHVTGRRVGDPPTDKLLERVAAGDLRHEIGYRSQLPDGRILQSTTIVYTDDEGRPAAALCLNTDVSAWVALRSVMDRFVLGHDGTSVPSMPSMPSPPLPAQGQPETTAARQGESFPRSVEELCDLLVEAAVTEVGIPVEEMRKEHKLQVVAELERRGFFLVKQAPETAAAALGVSRFTIYNYLNELSAPPAEGDPAP</sequence>
<dbReference type="PANTHER" id="PTHR35568:SF1">
    <property type="entry name" value="TRANSCRIPTIONAL REGULATOR DAUR"/>
    <property type="match status" value="1"/>
</dbReference>
<dbReference type="EMBL" id="JBEZVE010000003">
    <property type="protein sequence ID" value="MEU3780198.1"/>
    <property type="molecule type" value="Genomic_DNA"/>
</dbReference>
<keyword evidence="5" id="KW-1185">Reference proteome</keyword>
<dbReference type="Proteomes" id="UP001550739">
    <property type="component" value="Unassembled WGS sequence"/>
</dbReference>
<reference evidence="4 5" key="1">
    <citation type="submission" date="2024-06" db="EMBL/GenBank/DDBJ databases">
        <title>The Natural Products Discovery Center: Release of the First 8490 Sequenced Strains for Exploring Actinobacteria Biosynthetic Diversity.</title>
        <authorList>
            <person name="Kalkreuter E."/>
            <person name="Kautsar S.A."/>
            <person name="Yang D."/>
            <person name="Bader C.D."/>
            <person name="Teijaro C.N."/>
            <person name="Fluegel L."/>
            <person name="Davis C.M."/>
            <person name="Simpson J.R."/>
            <person name="Lauterbach L."/>
            <person name="Steele A.D."/>
            <person name="Gui C."/>
            <person name="Meng S."/>
            <person name="Li G."/>
            <person name="Viehrig K."/>
            <person name="Ye F."/>
            <person name="Su P."/>
            <person name="Kiefer A.F."/>
            <person name="Nichols A."/>
            <person name="Cepeda A.J."/>
            <person name="Yan W."/>
            <person name="Fan B."/>
            <person name="Jiang Y."/>
            <person name="Adhikari A."/>
            <person name="Zheng C.-J."/>
            <person name="Schuster L."/>
            <person name="Cowan T.M."/>
            <person name="Smanski M.J."/>
            <person name="Chevrette M.G."/>
            <person name="De Carvalho L.P.S."/>
            <person name="Shen B."/>
        </authorList>
    </citation>
    <scope>NUCLEOTIDE SEQUENCE [LARGE SCALE GENOMIC DNA]</scope>
    <source>
        <strain evidence="4 5">NPDC033843</strain>
    </source>
</reference>
<name>A0ABV2ZCV3_9ACTN</name>
<evidence type="ECO:0000259" key="3">
    <source>
        <dbReference type="Pfam" id="PF13309"/>
    </source>
</evidence>
<gene>
    <name evidence="4" type="ORF">AB0E89_06325</name>
</gene>
<organism evidence="4 5">
    <name type="scientific">Streptomyces sp. 900129855</name>
    <dbReference type="NCBI Taxonomy" id="3155129"/>
    <lineage>
        <taxon>Bacteria</taxon>
        <taxon>Bacillati</taxon>
        <taxon>Actinomycetota</taxon>
        <taxon>Actinomycetes</taxon>
        <taxon>Kitasatosporales</taxon>
        <taxon>Streptomycetaceae</taxon>
        <taxon>Streptomyces</taxon>
    </lineage>
</organism>
<feature type="domain" description="Transcriptional regulator DauR-like HTH" evidence="3">
    <location>
        <begin position="185"/>
        <end position="245"/>
    </location>
</feature>
<evidence type="ECO:0000313" key="4">
    <source>
        <dbReference type="EMBL" id="MEU3780198.1"/>
    </source>
</evidence>
<dbReference type="InterPro" id="IPR039446">
    <property type="entry name" value="DauR-like"/>
</dbReference>
<evidence type="ECO:0000256" key="1">
    <source>
        <dbReference type="SAM" id="MobiDB-lite"/>
    </source>
</evidence>
<proteinExistence type="predicted"/>
<protein>
    <submittedName>
        <fullName evidence="4">Helix-turn-helix transcriptional regulator</fullName>
    </submittedName>
</protein>
<dbReference type="InterPro" id="IPR039445">
    <property type="entry name" value="DauR-like_HTH"/>
</dbReference>
<accession>A0ABV2ZCV3</accession>
<comment type="caution">
    <text evidence="4">The sequence shown here is derived from an EMBL/GenBank/DDBJ whole genome shotgun (WGS) entry which is preliminary data.</text>
</comment>
<evidence type="ECO:0000259" key="2">
    <source>
        <dbReference type="Pfam" id="PF08348"/>
    </source>
</evidence>
<dbReference type="Pfam" id="PF13309">
    <property type="entry name" value="HTH_22"/>
    <property type="match status" value="1"/>
</dbReference>
<dbReference type="Pfam" id="PF08348">
    <property type="entry name" value="PAS_6"/>
    <property type="match status" value="1"/>
</dbReference>
<dbReference type="RefSeq" id="WP_361701295.1">
    <property type="nucleotide sequence ID" value="NZ_JBEZVE010000003.1"/>
</dbReference>
<dbReference type="PANTHER" id="PTHR35568">
    <property type="entry name" value="TRANSCRIPTIONAL REGULATOR DAUR"/>
    <property type="match status" value="1"/>
</dbReference>
<feature type="domain" description="YheO-like" evidence="2">
    <location>
        <begin position="31"/>
        <end position="132"/>
    </location>
</feature>